<name>A0AAW0F3T0_9TRYP</name>
<dbReference type="EMBL" id="JAECZO010000005">
    <property type="protein sequence ID" value="KAK7200452.1"/>
    <property type="molecule type" value="Genomic_DNA"/>
</dbReference>
<keyword evidence="2" id="KW-1185">Reference proteome</keyword>
<sequence>MELVSNFSLLHAKLSRLGFSDWAAVSEGDVLTGHPHPYGLFLRFLYQRFPTATAALIRRYAWFVLEHSDANIGAATVRLLAAATDEAPRISTVQFQQCRYAAAKVALCHSLLRLLRSLTPPPPADRPHAARITLADRAPAAAPAPAATSVLPIAPPANAAVIRLIDQRRHELNALRRV</sequence>
<organism evidence="1 2">
    <name type="scientific">Novymonas esmeraldas</name>
    <dbReference type="NCBI Taxonomy" id="1808958"/>
    <lineage>
        <taxon>Eukaryota</taxon>
        <taxon>Discoba</taxon>
        <taxon>Euglenozoa</taxon>
        <taxon>Kinetoplastea</taxon>
        <taxon>Metakinetoplastina</taxon>
        <taxon>Trypanosomatida</taxon>
        <taxon>Trypanosomatidae</taxon>
        <taxon>Novymonas</taxon>
    </lineage>
</organism>
<reference evidence="1 2" key="1">
    <citation type="journal article" date="2021" name="MBio">
        <title>A New Model Trypanosomatid, Novymonas esmeraldas: Genomic Perception of Its 'Candidatus Pandoraea novymonadis' Endosymbiont.</title>
        <authorList>
            <person name="Zakharova A."/>
            <person name="Saura A."/>
            <person name="Butenko A."/>
            <person name="Podesvova L."/>
            <person name="Warmusova S."/>
            <person name="Kostygov A.Y."/>
            <person name="Nenarokova A."/>
            <person name="Lukes J."/>
            <person name="Opperdoes F.R."/>
            <person name="Yurchenko V."/>
        </authorList>
    </citation>
    <scope>NUCLEOTIDE SEQUENCE [LARGE SCALE GENOMIC DNA]</scope>
    <source>
        <strain evidence="1 2">E262AT.01</strain>
    </source>
</reference>
<gene>
    <name evidence="1" type="ORF">NESM_000099700</name>
</gene>
<evidence type="ECO:0000313" key="1">
    <source>
        <dbReference type="EMBL" id="KAK7200452.1"/>
    </source>
</evidence>
<dbReference type="AlphaFoldDB" id="A0AAW0F3T0"/>
<accession>A0AAW0F3T0</accession>
<protein>
    <submittedName>
        <fullName evidence="1">Uncharacterized protein</fullName>
    </submittedName>
</protein>
<proteinExistence type="predicted"/>
<dbReference type="Proteomes" id="UP001430356">
    <property type="component" value="Unassembled WGS sequence"/>
</dbReference>
<evidence type="ECO:0000313" key="2">
    <source>
        <dbReference type="Proteomes" id="UP001430356"/>
    </source>
</evidence>
<comment type="caution">
    <text evidence="1">The sequence shown here is derived from an EMBL/GenBank/DDBJ whole genome shotgun (WGS) entry which is preliminary data.</text>
</comment>